<feature type="region of interest" description="Disordered" evidence="1">
    <location>
        <begin position="140"/>
        <end position="167"/>
    </location>
</feature>
<proteinExistence type="predicted"/>
<gene>
    <name evidence="2" type="ORF">g.11777</name>
</gene>
<dbReference type="Gene3D" id="2.60.120.10">
    <property type="entry name" value="Jelly Rolls"/>
    <property type="match status" value="1"/>
</dbReference>
<feature type="compositionally biased region" description="Polar residues" evidence="1">
    <location>
        <begin position="356"/>
        <end position="366"/>
    </location>
</feature>
<feature type="region of interest" description="Disordered" evidence="1">
    <location>
        <begin position="356"/>
        <end position="396"/>
    </location>
</feature>
<organism evidence="2">
    <name type="scientific">Clastoptera arizonana</name>
    <name type="common">Arizona spittle bug</name>
    <dbReference type="NCBI Taxonomy" id="38151"/>
    <lineage>
        <taxon>Eukaryota</taxon>
        <taxon>Metazoa</taxon>
        <taxon>Ecdysozoa</taxon>
        <taxon>Arthropoda</taxon>
        <taxon>Hexapoda</taxon>
        <taxon>Insecta</taxon>
        <taxon>Pterygota</taxon>
        <taxon>Neoptera</taxon>
        <taxon>Paraneoptera</taxon>
        <taxon>Hemiptera</taxon>
        <taxon>Auchenorrhyncha</taxon>
        <taxon>Cercopoidea</taxon>
        <taxon>Clastopteridae</taxon>
        <taxon>Clastoptera</taxon>
    </lineage>
</organism>
<reference evidence="2" key="1">
    <citation type="submission" date="2015-12" db="EMBL/GenBank/DDBJ databases">
        <title>De novo transcriptome assembly of four potential Pierce s Disease insect vectors from Arizona vineyards.</title>
        <authorList>
            <person name="Tassone E.E."/>
        </authorList>
    </citation>
    <scope>NUCLEOTIDE SEQUENCE</scope>
</reference>
<dbReference type="InterPro" id="IPR011051">
    <property type="entry name" value="RmlC_Cupin_sf"/>
</dbReference>
<sequence>MNFVNESMNKRENSFAYRNSLQTYSFNPLQNSVHSNGNTGQFWDLILNPSKLYDYIESGRASPNTSRFYTSNQIKADIHLLSKTLQSDLNNCENSDEDEADDLFGVKINCKTASSDKREKTGEINAFSIRKMEKKNINKQTTNVRSKINSPEKKISPSGDAKQSNKKADINPYVVRSRINEETNSDSEDSIFNALNDFKKRLNLRRKERNSFHENYNLGITLNENEKVPNKKRKINEYEKISLNSSYEDVDFLPKKKIKLDLKILKLNKDSPKHQYFELSNKNRNNLSLISSTKFQDTQSNENTTKSQIEYLENNSVEESQVDSVEKTIRRKSDIIDASKLQNDNNLSKRTKNLSRNSIDQKAQVNSEERMIRRSSLRKSNTTNSSKLQNNSNPSIVTEKLISNSIDQNYQVDSVEKTIRRCSQRRLDIINSSKLQNNNDPFKGTEKLISNTTDENPQESSIGKNKRKSNQRKSDTKSSLKLQNATEKPTIKAIIKKSNSCRKNCMENGIADKTLQNNDSVVSSGFELSKPFSEMIFHKLQPGVMACTALGLNNITCGYICIEKYDVLIQKTSSNIVFLVLSGEITVVQNQETQSVQAGAFFFIPKDFHFSLKNHSAAEVRISYFKCN</sequence>
<feature type="compositionally biased region" description="Polar residues" evidence="1">
    <location>
        <begin position="448"/>
        <end position="463"/>
    </location>
</feature>
<protein>
    <submittedName>
        <fullName evidence="2">Uncharacterized protein</fullName>
    </submittedName>
</protein>
<name>A0A1B6C4U3_9HEMI</name>
<dbReference type="EMBL" id="GEDC01028766">
    <property type="protein sequence ID" value="JAS08532.1"/>
    <property type="molecule type" value="Transcribed_RNA"/>
</dbReference>
<evidence type="ECO:0000256" key="1">
    <source>
        <dbReference type="SAM" id="MobiDB-lite"/>
    </source>
</evidence>
<dbReference type="AlphaFoldDB" id="A0A1B6C4U3"/>
<feature type="compositionally biased region" description="Polar residues" evidence="1">
    <location>
        <begin position="140"/>
        <end position="149"/>
    </location>
</feature>
<accession>A0A1B6C4U3</accession>
<feature type="region of interest" description="Disordered" evidence="1">
    <location>
        <begin position="434"/>
        <end position="485"/>
    </location>
</feature>
<dbReference type="SUPFAM" id="SSF51182">
    <property type="entry name" value="RmlC-like cupins"/>
    <property type="match status" value="1"/>
</dbReference>
<evidence type="ECO:0000313" key="2">
    <source>
        <dbReference type="EMBL" id="JAS08532.1"/>
    </source>
</evidence>
<feature type="compositionally biased region" description="Polar residues" evidence="1">
    <location>
        <begin position="378"/>
        <end position="396"/>
    </location>
</feature>
<dbReference type="InterPro" id="IPR014710">
    <property type="entry name" value="RmlC-like_jellyroll"/>
</dbReference>